<keyword evidence="2" id="KW-1185">Reference proteome</keyword>
<protein>
    <submittedName>
        <fullName evidence="1">NIMA (Never in mitosis gene a)-related kinase 6</fullName>
    </submittedName>
</protein>
<dbReference type="AlphaFoldDB" id="G7Y5H8"/>
<keyword evidence="1" id="KW-0808">Transferase</keyword>
<gene>
    <name evidence="1" type="ORF">CLF_101324</name>
</gene>
<evidence type="ECO:0000313" key="2">
    <source>
        <dbReference type="Proteomes" id="UP000008909"/>
    </source>
</evidence>
<proteinExistence type="predicted"/>
<name>G7Y5H8_CLOSI</name>
<accession>G7Y5H8</accession>
<reference evidence="1" key="1">
    <citation type="journal article" date="2011" name="Genome Biol.">
        <title>The draft genome of the carcinogenic human liver fluke Clonorchis sinensis.</title>
        <authorList>
            <person name="Wang X."/>
            <person name="Chen W."/>
            <person name="Huang Y."/>
            <person name="Sun J."/>
            <person name="Men J."/>
            <person name="Liu H."/>
            <person name="Luo F."/>
            <person name="Guo L."/>
            <person name="Lv X."/>
            <person name="Deng C."/>
            <person name="Zhou C."/>
            <person name="Fan Y."/>
            <person name="Li X."/>
            <person name="Huang L."/>
            <person name="Hu Y."/>
            <person name="Liang C."/>
            <person name="Hu X."/>
            <person name="Xu J."/>
            <person name="Yu X."/>
        </authorList>
    </citation>
    <scope>NUCLEOTIDE SEQUENCE [LARGE SCALE GENOMIC DNA]</scope>
    <source>
        <strain evidence="1">Henan</strain>
    </source>
</reference>
<dbReference type="Proteomes" id="UP000008909">
    <property type="component" value="Unassembled WGS sequence"/>
</dbReference>
<dbReference type="EMBL" id="DF142876">
    <property type="protein sequence ID" value="GAA48214.1"/>
    <property type="molecule type" value="Genomic_DNA"/>
</dbReference>
<dbReference type="GO" id="GO:0016301">
    <property type="term" value="F:kinase activity"/>
    <property type="evidence" value="ECO:0007669"/>
    <property type="project" value="UniProtKB-KW"/>
</dbReference>
<keyword evidence="1" id="KW-0418">Kinase</keyword>
<sequence>MAKDCKSVVRCGQSGCRGRHHRLLHASKPGNKASPSSEAEVSCALTRGSHLPARLGVIPVKLDTPAQRVTTYAFLDTGSDITLVKRDLLVKYGVGLLPTSMAIATLGGPMECTSESNDIGLLSADENQSIGIDRAFVVDSLPMRAAPSIKEVASSWLHLDEIPFDELAEEEEWARTISVGG</sequence>
<organism evidence="1 2">
    <name type="scientific">Clonorchis sinensis</name>
    <name type="common">Chinese liver fluke</name>
    <dbReference type="NCBI Taxonomy" id="79923"/>
    <lineage>
        <taxon>Eukaryota</taxon>
        <taxon>Metazoa</taxon>
        <taxon>Spiralia</taxon>
        <taxon>Lophotrochozoa</taxon>
        <taxon>Platyhelminthes</taxon>
        <taxon>Trematoda</taxon>
        <taxon>Digenea</taxon>
        <taxon>Opisthorchiida</taxon>
        <taxon>Opisthorchiata</taxon>
        <taxon>Opisthorchiidae</taxon>
        <taxon>Clonorchis</taxon>
    </lineage>
</organism>
<dbReference type="PANTHER" id="PTHR47331">
    <property type="entry name" value="PHD-TYPE DOMAIN-CONTAINING PROTEIN"/>
    <property type="match status" value="1"/>
</dbReference>
<reference key="2">
    <citation type="submission" date="2011-10" db="EMBL/GenBank/DDBJ databases">
        <title>The genome and transcriptome sequence of Clonorchis sinensis provide insights into the carcinogenic liver fluke.</title>
        <authorList>
            <person name="Wang X."/>
            <person name="Huang Y."/>
            <person name="Chen W."/>
            <person name="Liu H."/>
            <person name="Guo L."/>
            <person name="Chen Y."/>
            <person name="Luo F."/>
            <person name="Zhou W."/>
            <person name="Sun J."/>
            <person name="Mao Q."/>
            <person name="Liang P."/>
            <person name="Zhou C."/>
            <person name="Tian Y."/>
            <person name="Men J."/>
            <person name="Lv X."/>
            <person name="Huang L."/>
            <person name="Zhou J."/>
            <person name="Hu Y."/>
            <person name="Li R."/>
            <person name="Zhang F."/>
            <person name="Lei H."/>
            <person name="Li X."/>
            <person name="Hu X."/>
            <person name="Liang C."/>
            <person name="Xu J."/>
            <person name="Wu Z."/>
            <person name="Yu X."/>
        </authorList>
    </citation>
    <scope>NUCLEOTIDE SEQUENCE</scope>
    <source>
        <strain>Henan</strain>
    </source>
</reference>
<evidence type="ECO:0000313" key="1">
    <source>
        <dbReference type="EMBL" id="GAA48214.1"/>
    </source>
</evidence>
<dbReference type="PANTHER" id="PTHR47331:SF1">
    <property type="entry name" value="GAG-LIKE PROTEIN"/>
    <property type="match status" value="1"/>
</dbReference>